<reference evidence="1 2" key="1">
    <citation type="journal article" date="2012" name="Genome Biol.">
        <title>Genome and low-iron response of an oceanic diatom adapted to chronic iron limitation.</title>
        <authorList>
            <person name="Lommer M."/>
            <person name="Specht M."/>
            <person name="Roy A.S."/>
            <person name="Kraemer L."/>
            <person name="Andreson R."/>
            <person name="Gutowska M.A."/>
            <person name="Wolf J."/>
            <person name="Bergner S.V."/>
            <person name="Schilhabel M.B."/>
            <person name="Klostermeier U.C."/>
            <person name="Beiko R.G."/>
            <person name="Rosenstiel P."/>
            <person name="Hippler M."/>
            <person name="Laroche J."/>
        </authorList>
    </citation>
    <scope>NUCLEOTIDE SEQUENCE [LARGE SCALE GENOMIC DNA]</scope>
    <source>
        <strain evidence="1 2">CCMP1005</strain>
    </source>
</reference>
<evidence type="ECO:0000313" key="1">
    <source>
        <dbReference type="EMBL" id="EJK65595.1"/>
    </source>
</evidence>
<dbReference type="AlphaFoldDB" id="K0SJS8"/>
<name>K0SJS8_THAOC</name>
<dbReference type="EMBL" id="AGNL01015650">
    <property type="protein sequence ID" value="EJK65595.1"/>
    <property type="molecule type" value="Genomic_DNA"/>
</dbReference>
<gene>
    <name evidence="1" type="ORF">THAOC_13527</name>
</gene>
<comment type="caution">
    <text evidence="1">The sequence shown here is derived from an EMBL/GenBank/DDBJ whole genome shotgun (WGS) entry which is preliminary data.</text>
</comment>
<sequence>MSTAPTALQAICRDSAVRNDLSYHQGDQNWAIRTCLPVASARLASSTLAASRLGGGLVGSIRIVKGSVSKAPSAGASNSSERPHRYPIAHSQLVIFCDATGEGARLAAYGRTRVEIYTLPGQYPSAPLGFLRPPALRLLRLSAPSPS</sequence>
<evidence type="ECO:0000313" key="2">
    <source>
        <dbReference type="Proteomes" id="UP000266841"/>
    </source>
</evidence>
<keyword evidence="2" id="KW-1185">Reference proteome</keyword>
<protein>
    <submittedName>
        <fullName evidence="1">Uncharacterized protein</fullName>
    </submittedName>
</protein>
<organism evidence="1 2">
    <name type="scientific">Thalassiosira oceanica</name>
    <name type="common">Marine diatom</name>
    <dbReference type="NCBI Taxonomy" id="159749"/>
    <lineage>
        <taxon>Eukaryota</taxon>
        <taxon>Sar</taxon>
        <taxon>Stramenopiles</taxon>
        <taxon>Ochrophyta</taxon>
        <taxon>Bacillariophyta</taxon>
        <taxon>Coscinodiscophyceae</taxon>
        <taxon>Thalassiosirophycidae</taxon>
        <taxon>Thalassiosirales</taxon>
        <taxon>Thalassiosiraceae</taxon>
        <taxon>Thalassiosira</taxon>
    </lineage>
</organism>
<accession>K0SJS8</accession>
<proteinExistence type="predicted"/>
<dbReference type="Proteomes" id="UP000266841">
    <property type="component" value="Unassembled WGS sequence"/>
</dbReference>